<name>A0ABT7QYZ0_9BACT</name>
<comment type="caution">
    <text evidence="3">The sequence shown here is derived from an EMBL/GenBank/DDBJ whole genome shotgun (WGS) entry which is preliminary data.</text>
</comment>
<organism evidence="3 4">
    <name type="scientific">Sulfurovum zhangzhouensis</name>
    <dbReference type="NCBI Taxonomy" id="3019067"/>
    <lineage>
        <taxon>Bacteria</taxon>
        <taxon>Pseudomonadati</taxon>
        <taxon>Campylobacterota</taxon>
        <taxon>Epsilonproteobacteria</taxon>
        <taxon>Campylobacterales</taxon>
        <taxon>Sulfurovaceae</taxon>
        <taxon>Sulfurovum</taxon>
    </lineage>
</organism>
<sequence length="66" mass="7880">MYPFGHCWGMGGWLVPIILLIILFYFLKEKQKRDTSSAQDILDHRYAKGEIDKEEYEERSKTLKKD</sequence>
<feature type="transmembrane region" description="Helical" evidence="1">
    <location>
        <begin position="6"/>
        <end position="27"/>
    </location>
</feature>
<proteinExistence type="predicted"/>
<reference evidence="3" key="1">
    <citation type="submission" date="2023-01" db="EMBL/GenBank/DDBJ databases">
        <title>Sulfurovum sp. zt1-1 genome assembly.</title>
        <authorList>
            <person name="Wang J."/>
        </authorList>
    </citation>
    <scope>NUCLEOTIDE SEQUENCE</scope>
    <source>
        <strain evidence="3">Zt1-1</strain>
    </source>
</reference>
<keyword evidence="4" id="KW-1185">Reference proteome</keyword>
<dbReference type="RefSeq" id="WP_289413800.1">
    <property type="nucleotide sequence ID" value="NZ_JAQIBD010000002.1"/>
</dbReference>
<dbReference type="Proteomes" id="UP001169069">
    <property type="component" value="Unassembled WGS sequence"/>
</dbReference>
<evidence type="ECO:0000259" key="2">
    <source>
        <dbReference type="Pfam" id="PF09851"/>
    </source>
</evidence>
<dbReference type="EMBL" id="JAQIBD010000002">
    <property type="protein sequence ID" value="MDM5272058.1"/>
    <property type="molecule type" value="Genomic_DNA"/>
</dbReference>
<protein>
    <submittedName>
        <fullName evidence="3">SHOCT domain-containing protein</fullName>
    </submittedName>
</protein>
<dbReference type="InterPro" id="IPR018649">
    <property type="entry name" value="SHOCT"/>
</dbReference>
<feature type="domain" description="SHOCT" evidence="2">
    <location>
        <begin position="40"/>
        <end position="59"/>
    </location>
</feature>
<keyword evidence="1" id="KW-0472">Membrane</keyword>
<evidence type="ECO:0000313" key="4">
    <source>
        <dbReference type="Proteomes" id="UP001169069"/>
    </source>
</evidence>
<accession>A0ABT7QYZ0</accession>
<dbReference type="Pfam" id="PF09851">
    <property type="entry name" value="SHOCT"/>
    <property type="match status" value="1"/>
</dbReference>
<keyword evidence="1" id="KW-1133">Transmembrane helix</keyword>
<evidence type="ECO:0000313" key="3">
    <source>
        <dbReference type="EMBL" id="MDM5272058.1"/>
    </source>
</evidence>
<evidence type="ECO:0000256" key="1">
    <source>
        <dbReference type="SAM" id="Phobius"/>
    </source>
</evidence>
<keyword evidence="1" id="KW-0812">Transmembrane</keyword>
<gene>
    <name evidence="3" type="ORF">PGH07_07690</name>
</gene>